<evidence type="ECO:0000313" key="1">
    <source>
        <dbReference type="EMBL" id="KAK8484913.1"/>
    </source>
</evidence>
<dbReference type="PANTHER" id="PTHR36755">
    <property type="entry name" value="PROTEIN, PUTATIVE-RELATED"/>
    <property type="match status" value="1"/>
</dbReference>
<sequence>MAKLLVSGAARKEFVAPRRTFDDVNSTLFFDKNMVVKPTVALRAFLVGGITVFAKVAGAMMVAGGAKLGATATVMTDKIYRYDRIET</sequence>
<dbReference type="Proteomes" id="UP001472677">
    <property type="component" value="Unassembled WGS sequence"/>
</dbReference>
<dbReference type="PANTHER" id="PTHR36755:SF1">
    <property type="entry name" value="OS06G0149300 PROTEIN"/>
    <property type="match status" value="1"/>
</dbReference>
<keyword evidence="2" id="KW-1185">Reference proteome</keyword>
<evidence type="ECO:0000313" key="2">
    <source>
        <dbReference type="Proteomes" id="UP001472677"/>
    </source>
</evidence>
<comment type="caution">
    <text evidence="1">The sequence shown here is derived from an EMBL/GenBank/DDBJ whole genome shotgun (WGS) entry which is preliminary data.</text>
</comment>
<dbReference type="EMBL" id="JBBPBM010001336">
    <property type="protein sequence ID" value="KAK8484913.1"/>
    <property type="molecule type" value="Genomic_DNA"/>
</dbReference>
<reference evidence="1 2" key="1">
    <citation type="journal article" date="2024" name="G3 (Bethesda)">
        <title>Genome assembly of Hibiscus sabdariffa L. provides insights into metabolisms of medicinal natural products.</title>
        <authorList>
            <person name="Kim T."/>
        </authorList>
    </citation>
    <scope>NUCLEOTIDE SEQUENCE [LARGE SCALE GENOMIC DNA]</scope>
    <source>
        <strain evidence="1">TK-2024</strain>
        <tissue evidence="1">Old leaves</tissue>
    </source>
</reference>
<name>A0ABR1ZWY6_9ROSI</name>
<organism evidence="1 2">
    <name type="scientific">Hibiscus sabdariffa</name>
    <name type="common">roselle</name>
    <dbReference type="NCBI Taxonomy" id="183260"/>
    <lineage>
        <taxon>Eukaryota</taxon>
        <taxon>Viridiplantae</taxon>
        <taxon>Streptophyta</taxon>
        <taxon>Embryophyta</taxon>
        <taxon>Tracheophyta</taxon>
        <taxon>Spermatophyta</taxon>
        <taxon>Magnoliopsida</taxon>
        <taxon>eudicotyledons</taxon>
        <taxon>Gunneridae</taxon>
        <taxon>Pentapetalae</taxon>
        <taxon>rosids</taxon>
        <taxon>malvids</taxon>
        <taxon>Malvales</taxon>
        <taxon>Malvaceae</taxon>
        <taxon>Malvoideae</taxon>
        <taxon>Hibiscus</taxon>
    </lineage>
</organism>
<gene>
    <name evidence="1" type="ORF">V6N12_037147</name>
</gene>
<accession>A0ABR1ZWY6</accession>
<proteinExistence type="predicted"/>
<protein>
    <submittedName>
        <fullName evidence="1">Uncharacterized protein</fullName>
    </submittedName>
</protein>